<dbReference type="SMART" id="SM00316">
    <property type="entry name" value="S1"/>
    <property type="match status" value="5"/>
</dbReference>
<keyword evidence="4" id="KW-0689">Ribosomal protein</keyword>
<accession>A0A523TAW4</accession>
<evidence type="ECO:0000259" key="9">
    <source>
        <dbReference type="PROSITE" id="PS50126"/>
    </source>
</evidence>
<proteinExistence type="inferred from homology"/>
<dbReference type="InterPro" id="IPR012340">
    <property type="entry name" value="NA-bd_OB-fold"/>
</dbReference>
<evidence type="ECO:0000256" key="8">
    <source>
        <dbReference type="ARBA" id="ARBA00035517"/>
    </source>
</evidence>
<feature type="domain" description="S1 motif" evidence="9">
    <location>
        <begin position="392"/>
        <end position="461"/>
    </location>
</feature>
<dbReference type="Gene3D" id="2.40.50.140">
    <property type="entry name" value="Nucleic acid-binding proteins"/>
    <property type="match status" value="5"/>
</dbReference>
<feature type="domain" description="S1 motif" evidence="9">
    <location>
        <begin position="53"/>
        <end position="115"/>
    </location>
</feature>
<comment type="similarity">
    <text evidence="1">Belongs to the bacterial ribosomal protein bS1 family.</text>
</comment>
<gene>
    <name evidence="10" type="ORF">E3J68_04230</name>
</gene>
<dbReference type="Pfam" id="PF00575">
    <property type="entry name" value="S1"/>
    <property type="match status" value="5"/>
</dbReference>
<dbReference type="SUPFAM" id="SSF50249">
    <property type="entry name" value="Nucleic acid-binding proteins"/>
    <property type="match status" value="5"/>
</dbReference>
<keyword evidence="2" id="KW-0677">Repeat</keyword>
<feature type="domain" description="S1 motif" evidence="9">
    <location>
        <begin position="133"/>
        <end position="199"/>
    </location>
</feature>
<dbReference type="CDD" id="cd05688">
    <property type="entry name" value="S1_RPS1_repeat_ec3"/>
    <property type="match status" value="1"/>
</dbReference>
<keyword evidence="5" id="KW-0687">Ribonucleoprotein</keyword>
<evidence type="ECO:0000313" key="11">
    <source>
        <dbReference type="Proteomes" id="UP000316517"/>
    </source>
</evidence>
<dbReference type="PRINTS" id="PR00681">
    <property type="entry name" value="RIBOSOMALS1"/>
</dbReference>
<dbReference type="PANTHER" id="PTHR10724">
    <property type="entry name" value="30S RIBOSOMAL PROTEIN S1"/>
    <property type="match status" value="1"/>
</dbReference>
<sequence>MEQEVTKSKEERILDKAAHDVMRADLKKKGNKERDDFAQLVDAHNNFELPRQGDIIDTKVVQVSTDGLLLDMGTKSEGFMPWQEFSQKERPQVGDEFKAYISGKDKKGHFLLSKKEAHLRLDWAKFEKAFEEGKSIGVKVEKVVKGGLLASLGVVQAFIPASHVSLQKEKDLKKFMGRNLSVRVIELQKRSNNVVISRKFSLLEEKEKRKEKTLASLEEGKIVMGKVNSITKFGVFVDLGGIDGLIYPENLSWGWVNDPHEIVSVGDKIKAEVLKLDREKKKISLGLKQTKPDPWTLVGEKYRVGSNVVGKVTHLTNFGAFIEIEEGVEGLLHVSDISWHKRIAHPKEVLVKGKKLEVKILDIDVKKKKISLGLKQTKPDPWEKLLEEYQVGNRISGRVQQITNFGVFVNLAPGVDGFIHVSELDREYISHPEMVTSVGTQIEAEIVEIDQEKKRIRLSIRQLKEKKGREQTSPSPVQEDEVVIGDFVEEKIKEKLKDNFGK</sequence>
<dbReference type="Proteomes" id="UP000316517">
    <property type="component" value="Unassembled WGS sequence"/>
</dbReference>
<dbReference type="FunFam" id="2.40.50.140:FF:000103">
    <property type="entry name" value="protein RRP5 homolog"/>
    <property type="match status" value="1"/>
</dbReference>
<dbReference type="GO" id="GO:0022627">
    <property type="term" value="C:cytosolic small ribosomal subunit"/>
    <property type="evidence" value="ECO:0007669"/>
    <property type="project" value="TreeGrafter"/>
</dbReference>
<evidence type="ECO:0000256" key="6">
    <source>
        <dbReference type="ARBA" id="ARBA00025604"/>
    </source>
</evidence>
<feature type="domain" description="S1 motif" evidence="9">
    <location>
        <begin position="220"/>
        <end position="288"/>
    </location>
</feature>
<evidence type="ECO:0000313" key="10">
    <source>
        <dbReference type="EMBL" id="TET27480.1"/>
    </source>
</evidence>
<dbReference type="GO" id="GO:0003729">
    <property type="term" value="F:mRNA binding"/>
    <property type="evidence" value="ECO:0007669"/>
    <property type="project" value="TreeGrafter"/>
</dbReference>
<dbReference type="FunFam" id="2.40.50.140:FF:000011">
    <property type="entry name" value="30S ribosomal protein S1"/>
    <property type="match status" value="1"/>
</dbReference>
<keyword evidence="3" id="KW-0694">RNA-binding</keyword>
<feature type="domain" description="S1 motif" evidence="9">
    <location>
        <begin position="305"/>
        <end position="375"/>
    </location>
</feature>
<evidence type="ECO:0000256" key="2">
    <source>
        <dbReference type="ARBA" id="ARBA00022737"/>
    </source>
</evidence>
<dbReference type="EMBL" id="SOJT01000184">
    <property type="protein sequence ID" value="TET27480.1"/>
    <property type="molecule type" value="Genomic_DNA"/>
</dbReference>
<protein>
    <recommendedName>
        <fullName evidence="7">Small ribosomal subunit protein bS1</fullName>
    </recommendedName>
    <alternativeName>
        <fullName evidence="8">30S ribosomal protein S1</fullName>
    </alternativeName>
</protein>
<name>A0A523TAW4_UNCAE</name>
<evidence type="ECO:0000256" key="5">
    <source>
        <dbReference type="ARBA" id="ARBA00023274"/>
    </source>
</evidence>
<dbReference type="AlphaFoldDB" id="A0A523TAW4"/>
<dbReference type="InterPro" id="IPR003029">
    <property type="entry name" value="S1_domain"/>
</dbReference>
<reference evidence="10 11" key="1">
    <citation type="submission" date="2019-03" db="EMBL/GenBank/DDBJ databases">
        <title>Metabolic potential of uncultured bacteria and archaea associated with petroleum seepage in deep-sea sediments.</title>
        <authorList>
            <person name="Dong X."/>
            <person name="Hubert C."/>
        </authorList>
    </citation>
    <scope>NUCLEOTIDE SEQUENCE [LARGE SCALE GENOMIC DNA]</scope>
    <source>
        <strain evidence="10">E44_bin3</strain>
    </source>
</reference>
<dbReference type="InterPro" id="IPR050437">
    <property type="entry name" value="Ribos_protein_bS1-like"/>
</dbReference>
<evidence type="ECO:0000256" key="3">
    <source>
        <dbReference type="ARBA" id="ARBA00022884"/>
    </source>
</evidence>
<dbReference type="GO" id="GO:0003735">
    <property type="term" value="F:structural constituent of ribosome"/>
    <property type="evidence" value="ECO:0007669"/>
    <property type="project" value="TreeGrafter"/>
</dbReference>
<dbReference type="CDD" id="cd04465">
    <property type="entry name" value="S1_RPS1_repeat_ec2_hs2"/>
    <property type="match status" value="1"/>
</dbReference>
<comment type="caution">
    <text evidence="10">The sequence shown here is derived from an EMBL/GenBank/DDBJ whole genome shotgun (WGS) entry which is preliminary data.</text>
</comment>
<organism evidence="10 11">
    <name type="scientific">Aerophobetes bacterium</name>
    <dbReference type="NCBI Taxonomy" id="2030807"/>
    <lineage>
        <taxon>Bacteria</taxon>
        <taxon>Candidatus Aerophobota</taxon>
    </lineage>
</organism>
<evidence type="ECO:0000256" key="1">
    <source>
        <dbReference type="ARBA" id="ARBA00006767"/>
    </source>
</evidence>
<dbReference type="PANTHER" id="PTHR10724:SF7">
    <property type="entry name" value="SMALL RIBOSOMAL SUBUNIT PROTEIN BS1C"/>
    <property type="match status" value="1"/>
</dbReference>
<dbReference type="PROSITE" id="PS50126">
    <property type="entry name" value="S1"/>
    <property type="match status" value="5"/>
</dbReference>
<dbReference type="InterPro" id="IPR035104">
    <property type="entry name" value="Ribosomal_protein_S1-like"/>
</dbReference>
<evidence type="ECO:0000256" key="4">
    <source>
        <dbReference type="ARBA" id="ARBA00022980"/>
    </source>
</evidence>
<comment type="function">
    <text evidence="6">Binds mRNA; thus facilitating recognition of the initiation point. It is needed to translate mRNA with a short Shine-Dalgarno (SD) purine-rich sequence.</text>
</comment>
<dbReference type="GO" id="GO:0006412">
    <property type="term" value="P:translation"/>
    <property type="evidence" value="ECO:0007669"/>
    <property type="project" value="TreeGrafter"/>
</dbReference>
<evidence type="ECO:0000256" key="7">
    <source>
        <dbReference type="ARBA" id="ARBA00035293"/>
    </source>
</evidence>